<evidence type="ECO:0000313" key="2">
    <source>
        <dbReference type="Proteomes" id="UP000502260"/>
    </source>
</evidence>
<dbReference type="Proteomes" id="UP000502260">
    <property type="component" value="Chromosome"/>
</dbReference>
<sequence length="112" mass="12707">MYLSSLNDCELSLFADSTLDSLTSTELERELLKRFNQRLAQDDEDQPLVDALAQCGVEFDDLVEIIKTLDEFHVADVDSLKEKLTRADKFYAIANDSGDVFQRLTSLINETL</sequence>
<organism evidence="1 2">
    <name type="scientific">Sulfurimicrobium lacus</name>
    <dbReference type="NCBI Taxonomy" id="2715678"/>
    <lineage>
        <taxon>Bacteria</taxon>
        <taxon>Pseudomonadati</taxon>
        <taxon>Pseudomonadota</taxon>
        <taxon>Betaproteobacteria</taxon>
        <taxon>Nitrosomonadales</taxon>
        <taxon>Sulfuricellaceae</taxon>
        <taxon>Sulfurimicrobium</taxon>
    </lineage>
</organism>
<dbReference type="KEGG" id="slac:SKTS_19210"/>
<dbReference type="RefSeq" id="WP_173063948.1">
    <property type="nucleotide sequence ID" value="NZ_AP022853.1"/>
</dbReference>
<reference evidence="2" key="1">
    <citation type="submission" date="2020-03" db="EMBL/GenBank/DDBJ databases">
        <title>Complete genome sequence of sulfur-oxidizing bacterium skT11.</title>
        <authorList>
            <person name="Kanda M."/>
            <person name="Kojima H."/>
            <person name="Fukui M."/>
        </authorList>
    </citation>
    <scope>NUCLEOTIDE SEQUENCE [LARGE SCALE GENOMIC DNA]</scope>
    <source>
        <strain evidence="2">skT11</strain>
    </source>
</reference>
<dbReference type="EMBL" id="AP022853">
    <property type="protein sequence ID" value="BCB27035.1"/>
    <property type="molecule type" value="Genomic_DNA"/>
</dbReference>
<accession>A0A6F8VE50</accession>
<evidence type="ECO:0000313" key="1">
    <source>
        <dbReference type="EMBL" id="BCB27035.1"/>
    </source>
</evidence>
<name>A0A6F8VE50_9PROT</name>
<protein>
    <submittedName>
        <fullName evidence="1">Uncharacterized protein</fullName>
    </submittedName>
</protein>
<dbReference type="AlphaFoldDB" id="A0A6F8VE50"/>
<keyword evidence="2" id="KW-1185">Reference proteome</keyword>
<proteinExistence type="predicted"/>
<gene>
    <name evidence="1" type="ORF">SKTS_19210</name>
</gene>